<feature type="transmembrane region" description="Helical" evidence="13">
    <location>
        <begin position="57"/>
        <end position="80"/>
    </location>
</feature>
<organism evidence="14 15">
    <name type="scientific">Sharpea azabuensis</name>
    <dbReference type="NCBI Taxonomy" id="322505"/>
    <lineage>
        <taxon>Bacteria</taxon>
        <taxon>Bacillati</taxon>
        <taxon>Bacillota</taxon>
        <taxon>Erysipelotrichia</taxon>
        <taxon>Erysipelotrichales</taxon>
        <taxon>Coprobacillaceae</taxon>
        <taxon>Sharpea</taxon>
    </lineage>
</organism>
<keyword evidence="10" id="KW-0406">Ion transport</keyword>
<evidence type="ECO:0000256" key="10">
    <source>
        <dbReference type="ARBA" id="ARBA00023065"/>
    </source>
</evidence>
<dbReference type="InterPro" id="IPR048279">
    <property type="entry name" value="MdtK-like"/>
</dbReference>
<dbReference type="GO" id="GO:0042910">
    <property type="term" value="F:xenobiotic transmembrane transporter activity"/>
    <property type="evidence" value="ECO:0007669"/>
    <property type="project" value="InterPro"/>
</dbReference>
<evidence type="ECO:0000313" key="14">
    <source>
        <dbReference type="EMBL" id="SEI85854.1"/>
    </source>
</evidence>
<keyword evidence="15" id="KW-1185">Reference proteome</keyword>
<dbReference type="OrthoDB" id="9776324at2"/>
<evidence type="ECO:0000256" key="1">
    <source>
        <dbReference type="ARBA" id="ARBA00003408"/>
    </source>
</evidence>
<comment type="function">
    <text evidence="1">Multidrug efflux pump.</text>
</comment>
<dbReference type="eggNOG" id="COG0534">
    <property type="taxonomic scope" value="Bacteria"/>
</dbReference>
<feature type="transmembrane region" description="Helical" evidence="13">
    <location>
        <begin position="321"/>
        <end position="342"/>
    </location>
</feature>
<dbReference type="CDD" id="cd13138">
    <property type="entry name" value="MATE_yoeA_like"/>
    <property type="match status" value="1"/>
</dbReference>
<feature type="transmembrane region" description="Helical" evidence="13">
    <location>
        <begin position="134"/>
        <end position="153"/>
    </location>
</feature>
<evidence type="ECO:0000256" key="11">
    <source>
        <dbReference type="ARBA" id="ARBA00023136"/>
    </source>
</evidence>
<dbReference type="InterPro" id="IPR002528">
    <property type="entry name" value="MATE_fam"/>
</dbReference>
<accession>A0A1H6U5P4</accession>
<sequence length="441" mass="48609">MTKDMTKGKLAPLIISFTIPLVLGNILQLTYNAVDSIIVGRFVSSLALAAIGTSNPLMTLVILMLNGICLGAGILVGLLYGAKDYRKLERQVSTALISGTIFSLVMSMFAFIFAKELLIILQVEDQLLIEATSYLRIISLGLVFTFLYNFFASTLRAMGDSKSPLIFLGISALLNIIGDLIFVIVFKLGIHGVAISTVISEGLSALMCLIYIKKNVPVLNLGKRWFIFDHTMLYKTISYGIVTALQQSTVQVGKLGIQMIVNTMGVSTTAAFNAVNRTDDFAIVPEQNIAHAMTAVMAQNKGAKEEQRVRVAFRVCNRIEIIYGIIVGLLFFFLANPIMELFTNDLKVIKLGEVYLHCIAFMYILPAITNAIQGYFRGIGDLKITFFSSLINMTGRVISALIFVFTLRLGMIGIPLSYLVGWICMLAFEAPFLIHMLRTKD</sequence>
<keyword evidence="6" id="KW-0050">Antiport</keyword>
<evidence type="ECO:0000256" key="12">
    <source>
        <dbReference type="ARBA" id="ARBA00031636"/>
    </source>
</evidence>
<dbReference type="PANTHER" id="PTHR43298:SF2">
    <property type="entry name" value="FMN_FAD EXPORTER YEEO-RELATED"/>
    <property type="match status" value="1"/>
</dbReference>
<proteinExistence type="inferred from homology"/>
<feature type="transmembrane region" description="Helical" evidence="13">
    <location>
        <begin position="165"/>
        <end position="186"/>
    </location>
</feature>
<feature type="transmembrane region" description="Helical" evidence="13">
    <location>
        <begin position="419"/>
        <end position="437"/>
    </location>
</feature>
<evidence type="ECO:0000256" key="13">
    <source>
        <dbReference type="SAM" id="Phobius"/>
    </source>
</evidence>
<gene>
    <name evidence="14" type="ORF">SAMN04487834_10295</name>
</gene>
<keyword evidence="11 13" id="KW-0472">Membrane</keyword>
<feature type="transmembrane region" description="Helical" evidence="13">
    <location>
        <begin position="354"/>
        <end position="372"/>
    </location>
</feature>
<evidence type="ECO:0000256" key="2">
    <source>
        <dbReference type="ARBA" id="ARBA00004651"/>
    </source>
</evidence>
<dbReference type="InterPro" id="IPR050222">
    <property type="entry name" value="MATE_MdtK"/>
</dbReference>
<dbReference type="NCBIfam" id="TIGR00797">
    <property type="entry name" value="matE"/>
    <property type="match status" value="1"/>
</dbReference>
<evidence type="ECO:0000256" key="3">
    <source>
        <dbReference type="ARBA" id="ARBA00010199"/>
    </source>
</evidence>
<keyword evidence="9 13" id="KW-1133">Transmembrane helix</keyword>
<protein>
    <recommendedName>
        <fullName evidence="4">Probable multidrug resistance protein NorM</fullName>
    </recommendedName>
    <alternativeName>
        <fullName evidence="12">Multidrug-efflux transporter</fullName>
    </alternativeName>
</protein>
<dbReference type="EMBL" id="FNYK01000029">
    <property type="protein sequence ID" value="SEI85854.1"/>
    <property type="molecule type" value="Genomic_DNA"/>
</dbReference>
<dbReference type="STRING" id="322505.SAMN04487836_1476"/>
<reference evidence="15" key="1">
    <citation type="submission" date="2016-10" db="EMBL/GenBank/DDBJ databases">
        <authorList>
            <person name="Varghese N."/>
        </authorList>
    </citation>
    <scope>NUCLEOTIDE SEQUENCE [LARGE SCALE GENOMIC DNA]</scope>
    <source>
        <strain evidence="15">DSM 20406</strain>
    </source>
</reference>
<dbReference type="PANTHER" id="PTHR43298">
    <property type="entry name" value="MULTIDRUG RESISTANCE PROTEIN NORM-RELATED"/>
    <property type="match status" value="1"/>
</dbReference>
<dbReference type="GO" id="GO:0015297">
    <property type="term" value="F:antiporter activity"/>
    <property type="evidence" value="ECO:0007669"/>
    <property type="project" value="UniProtKB-KW"/>
</dbReference>
<comment type="subcellular location">
    <subcellularLocation>
        <location evidence="2">Cell membrane</location>
        <topology evidence="2">Multi-pass membrane protein</topology>
    </subcellularLocation>
</comment>
<keyword evidence="7" id="KW-1003">Cell membrane</keyword>
<name>A0A1H6U5P4_9FIRM</name>
<dbReference type="Proteomes" id="UP000183028">
    <property type="component" value="Unassembled WGS sequence"/>
</dbReference>
<dbReference type="Pfam" id="PF01554">
    <property type="entry name" value="MatE"/>
    <property type="match status" value="2"/>
</dbReference>
<dbReference type="RefSeq" id="WP_074732194.1">
    <property type="nucleotide sequence ID" value="NZ_FNYK01000029.1"/>
</dbReference>
<dbReference type="GO" id="GO:0005886">
    <property type="term" value="C:plasma membrane"/>
    <property type="evidence" value="ECO:0007669"/>
    <property type="project" value="UniProtKB-SubCell"/>
</dbReference>
<feature type="transmembrane region" description="Helical" evidence="13">
    <location>
        <begin position="192"/>
        <end position="212"/>
    </location>
</feature>
<dbReference type="GO" id="GO:0006811">
    <property type="term" value="P:monoatomic ion transport"/>
    <property type="evidence" value="ECO:0007669"/>
    <property type="project" value="UniProtKB-KW"/>
</dbReference>
<evidence type="ECO:0000256" key="6">
    <source>
        <dbReference type="ARBA" id="ARBA00022449"/>
    </source>
</evidence>
<evidence type="ECO:0000256" key="5">
    <source>
        <dbReference type="ARBA" id="ARBA00022448"/>
    </source>
</evidence>
<feature type="transmembrane region" description="Helical" evidence="13">
    <location>
        <begin position="92"/>
        <end position="114"/>
    </location>
</feature>
<evidence type="ECO:0000256" key="8">
    <source>
        <dbReference type="ARBA" id="ARBA00022692"/>
    </source>
</evidence>
<evidence type="ECO:0000256" key="9">
    <source>
        <dbReference type="ARBA" id="ARBA00022989"/>
    </source>
</evidence>
<keyword evidence="8 13" id="KW-0812">Transmembrane</keyword>
<evidence type="ECO:0000256" key="4">
    <source>
        <dbReference type="ARBA" id="ARBA00020268"/>
    </source>
</evidence>
<dbReference type="PIRSF" id="PIRSF006603">
    <property type="entry name" value="DinF"/>
    <property type="match status" value="1"/>
</dbReference>
<comment type="similarity">
    <text evidence="3">Belongs to the multi antimicrobial extrusion (MATE) (TC 2.A.66.1) family.</text>
</comment>
<feature type="transmembrane region" description="Helical" evidence="13">
    <location>
        <begin position="384"/>
        <end position="407"/>
    </location>
</feature>
<keyword evidence="5" id="KW-0813">Transport</keyword>
<evidence type="ECO:0000256" key="7">
    <source>
        <dbReference type="ARBA" id="ARBA00022475"/>
    </source>
</evidence>
<dbReference type="AlphaFoldDB" id="A0A1H6U5P4"/>
<evidence type="ECO:0000313" key="15">
    <source>
        <dbReference type="Proteomes" id="UP000183028"/>
    </source>
</evidence>